<dbReference type="InterPro" id="IPR041698">
    <property type="entry name" value="Methyltransf_25"/>
</dbReference>
<dbReference type="Gene3D" id="3.40.50.150">
    <property type="entry name" value="Vaccinia Virus protein VP39"/>
    <property type="match status" value="1"/>
</dbReference>
<dbReference type="PANTHER" id="PTHR43861:SF1">
    <property type="entry name" value="TRANS-ACONITATE 2-METHYLTRANSFERASE"/>
    <property type="match status" value="1"/>
</dbReference>
<comment type="caution">
    <text evidence="4">The sequence shown here is derived from an EMBL/GenBank/DDBJ whole genome shotgun (WGS) entry which is preliminary data.</text>
</comment>
<dbReference type="RefSeq" id="WP_106205423.1">
    <property type="nucleotide sequence ID" value="NZ_PVTD01000005.1"/>
</dbReference>
<dbReference type="CDD" id="cd02440">
    <property type="entry name" value="AdoMet_MTases"/>
    <property type="match status" value="1"/>
</dbReference>
<evidence type="ECO:0000256" key="2">
    <source>
        <dbReference type="ARBA" id="ARBA00022679"/>
    </source>
</evidence>
<dbReference type="Pfam" id="PF13649">
    <property type="entry name" value="Methyltransf_25"/>
    <property type="match status" value="1"/>
</dbReference>
<organism evidence="4 5">
    <name type="scientific">Aliiruegeria haliotis</name>
    <dbReference type="NCBI Taxonomy" id="1280846"/>
    <lineage>
        <taxon>Bacteria</taxon>
        <taxon>Pseudomonadati</taxon>
        <taxon>Pseudomonadota</taxon>
        <taxon>Alphaproteobacteria</taxon>
        <taxon>Rhodobacterales</taxon>
        <taxon>Roseobacteraceae</taxon>
        <taxon>Aliiruegeria</taxon>
    </lineage>
</organism>
<protein>
    <submittedName>
        <fullName evidence="4">Ubiquinone/menaquinone biosynthesis C-methylase UbiE</fullName>
    </submittedName>
</protein>
<dbReference type="AlphaFoldDB" id="A0A2T0RPU7"/>
<sequence>MAERAGFWNFIAKRYARTPVADEASYREKLRLTQAHLKPDWKLFELGCGTGSTAIEHAPLVKHIHAMDISPKMLDIARSKAEAAGIANITWELSGFAACSVPDDHFDAVLAMSILHLLDDPPAAAAKVYRMLKPGGVFFSSTVCLGEIDGVFKRLLPIGSALRVLPSVRDLMPADVERIITGAGFELETVWQPGSKKAVFIIARKPA</sequence>
<dbReference type="Proteomes" id="UP000239480">
    <property type="component" value="Unassembled WGS sequence"/>
</dbReference>
<dbReference type="SUPFAM" id="SSF53335">
    <property type="entry name" value="S-adenosyl-L-methionine-dependent methyltransferases"/>
    <property type="match status" value="1"/>
</dbReference>
<dbReference type="GO" id="GO:0008168">
    <property type="term" value="F:methyltransferase activity"/>
    <property type="evidence" value="ECO:0007669"/>
    <property type="project" value="UniProtKB-KW"/>
</dbReference>
<dbReference type="OrthoDB" id="5642573at2"/>
<evidence type="ECO:0000256" key="1">
    <source>
        <dbReference type="ARBA" id="ARBA00022603"/>
    </source>
</evidence>
<reference evidence="4 5" key="1">
    <citation type="submission" date="2018-03" db="EMBL/GenBank/DDBJ databases">
        <title>Genomic Encyclopedia of Archaeal and Bacterial Type Strains, Phase II (KMG-II): from individual species to whole genera.</title>
        <authorList>
            <person name="Goeker M."/>
        </authorList>
    </citation>
    <scope>NUCLEOTIDE SEQUENCE [LARGE SCALE GENOMIC DNA]</scope>
    <source>
        <strain evidence="4 5">DSM 29328</strain>
    </source>
</reference>
<name>A0A2T0RPU7_9RHOB</name>
<evidence type="ECO:0000313" key="5">
    <source>
        <dbReference type="Proteomes" id="UP000239480"/>
    </source>
</evidence>
<dbReference type="InterPro" id="IPR029063">
    <property type="entry name" value="SAM-dependent_MTases_sf"/>
</dbReference>
<dbReference type="PANTHER" id="PTHR43861">
    <property type="entry name" value="TRANS-ACONITATE 2-METHYLTRANSFERASE-RELATED"/>
    <property type="match status" value="1"/>
</dbReference>
<dbReference type="EMBL" id="PVTD01000005">
    <property type="protein sequence ID" value="PRY23113.1"/>
    <property type="molecule type" value="Genomic_DNA"/>
</dbReference>
<evidence type="ECO:0000313" key="4">
    <source>
        <dbReference type="EMBL" id="PRY23113.1"/>
    </source>
</evidence>
<accession>A0A2T0RPU7</accession>
<proteinExistence type="predicted"/>
<keyword evidence="5" id="KW-1185">Reference proteome</keyword>
<evidence type="ECO:0000259" key="3">
    <source>
        <dbReference type="Pfam" id="PF13649"/>
    </source>
</evidence>
<keyword evidence="4" id="KW-0830">Ubiquinone</keyword>
<dbReference type="GO" id="GO:0032259">
    <property type="term" value="P:methylation"/>
    <property type="evidence" value="ECO:0007669"/>
    <property type="project" value="UniProtKB-KW"/>
</dbReference>
<keyword evidence="2" id="KW-0808">Transferase</keyword>
<feature type="domain" description="Methyltransferase" evidence="3">
    <location>
        <begin position="45"/>
        <end position="136"/>
    </location>
</feature>
<keyword evidence="1 4" id="KW-0489">Methyltransferase</keyword>
<gene>
    <name evidence="4" type="ORF">CLV78_105165</name>
</gene>